<dbReference type="Proteomes" id="UP000887013">
    <property type="component" value="Unassembled WGS sequence"/>
</dbReference>
<evidence type="ECO:0000313" key="2">
    <source>
        <dbReference type="EMBL" id="GFU20895.1"/>
    </source>
</evidence>
<organism evidence="2 3">
    <name type="scientific">Nephila pilipes</name>
    <name type="common">Giant wood spider</name>
    <name type="synonym">Nephila maculata</name>
    <dbReference type="NCBI Taxonomy" id="299642"/>
    <lineage>
        <taxon>Eukaryota</taxon>
        <taxon>Metazoa</taxon>
        <taxon>Ecdysozoa</taxon>
        <taxon>Arthropoda</taxon>
        <taxon>Chelicerata</taxon>
        <taxon>Arachnida</taxon>
        <taxon>Araneae</taxon>
        <taxon>Araneomorphae</taxon>
        <taxon>Entelegynae</taxon>
        <taxon>Araneoidea</taxon>
        <taxon>Nephilidae</taxon>
        <taxon>Nephila</taxon>
    </lineage>
</organism>
<dbReference type="OrthoDB" id="6418550at2759"/>
<evidence type="ECO:0000313" key="3">
    <source>
        <dbReference type="Proteomes" id="UP000887013"/>
    </source>
</evidence>
<gene>
    <name evidence="2" type="ORF">NPIL_388611</name>
</gene>
<reference evidence="2" key="1">
    <citation type="submission" date="2020-08" db="EMBL/GenBank/DDBJ databases">
        <title>Multicomponent nature underlies the extraordinary mechanical properties of spider dragline silk.</title>
        <authorList>
            <person name="Kono N."/>
            <person name="Nakamura H."/>
            <person name="Mori M."/>
            <person name="Yoshida Y."/>
            <person name="Ohtoshi R."/>
            <person name="Malay A.D."/>
            <person name="Moran D.A.P."/>
            <person name="Tomita M."/>
            <person name="Numata K."/>
            <person name="Arakawa K."/>
        </authorList>
    </citation>
    <scope>NUCLEOTIDE SEQUENCE</scope>
</reference>
<name>A0A8X6QIJ2_NEPPI</name>
<comment type="caution">
    <text evidence="2">The sequence shown here is derived from an EMBL/GenBank/DDBJ whole genome shotgun (WGS) entry which is preliminary data.</text>
</comment>
<sequence>MPTSEQVAKRGARSIAKAGKKRGMFPSDVESKREQEKALSILTPARTSRSSIPFVWGRHSAEADHLNLRDTCLETQQKR</sequence>
<feature type="region of interest" description="Disordered" evidence="1">
    <location>
        <begin position="1"/>
        <end position="33"/>
    </location>
</feature>
<accession>A0A8X6QIJ2</accession>
<dbReference type="AlphaFoldDB" id="A0A8X6QIJ2"/>
<evidence type="ECO:0000256" key="1">
    <source>
        <dbReference type="SAM" id="MobiDB-lite"/>
    </source>
</evidence>
<keyword evidence="3" id="KW-1185">Reference proteome</keyword>
<proteinExistence type="predicted"/>
<dbReference type="EMBL" id="BMAW01080716">
    <property type="protein sequence ID" value="GFU20895.1"/>
    <property type="molecule type" value="Genomic_DNA"/>
</dbReference>
<protein>
    <submittedName>
        <fullName evidence="2">Uncharacterized protein</fullName>
    </submittedName>
</protein>